<dbReference type="EMBL" id="SCWA01000002">
    <property type="protein sequence ID" value="TDL98778.1"/>
    <property type="molecule type" value="Genomic_DNA"/>
</dbReference>
<gene>
    <name evidence="7 9" type="primary">ftsL</name>
    <name evidence="9" type="ORF">ERX27_01410</name>
</gene>
<evidence type="ECO:0000256" key="5">
    <source>
        <dbReference type="ARBA" id="ARBA00023136"/>
    </source>
</evidence>
<evidence type="ECO:0000256" key="7">
    <source>
        <dbReference type="HAMAP-Rule" id="MF_00910"/>
    </source>
</evidence>
<dbReference type="RefSeq" id="WP_133431040.1">
    <property type="nucleotide sequence ID" value="NZ_CP092172.1"/>
</dbReference>
<comment type="similarity">
    <text evidence="7">Belongs to the FtsL family.</text>
</comment>
<organism evidence="9 10">
    <name type="scientific">Macrococcus brunensis</name>
    <dbReference type="NCBI Taxonomy" id="198483"/>
    <lineage>
        <taxon>Bacteria</taxon>
        <taxon>Bacillati</taxon>
        <taxon>Bacillota</taxon>
        <taxon>Bacilli</taxon>
        <taxon>Bacillales</taxon>
        <taxon>Staphylococcaceae</taxon>
        <taxon>Macrococcus</taxon>
    </lineage>
</organism>
<sequence>MAAEYVNSNVFERAYDTPVKTKTKTATKTHVVSLSKLEKMVYLVLVALIALVSSYMLSLKYDAYDMNSKIATTQSEIIHQKDVNGELKSEAMKQSSYERIYSKAQGYGLSLKNDNVKVVQKDGSN</sequence>
<reference evidence="9 10" key="1">
    <citation type="submission" date="2019-01" db="EMBL/GenBank/DDBJ databases">
        <title>Draft genome sequences of the type strains of six Macrococcus species.</title>
        <authorList>
            <person name="Mazhar S."/>
            <person name="Altermann E."/>
            <person name="Hill C."/>
            <person name="Mcauliffe O."/>
        </authorList>
    </citation>
    <scope>NUCLEOTIDE SEQUENCE [LARGE SCALE GENOMIC DNA]</scope>
    <source>
        <strain evidence="9 10">CCM4811</strain>
    </source>
</reference>
<evidence type="ECO:0000313" key="9">
    <source>
        <dbReference type="EMBL" id="TDL98778.1"/>
    </source>
</evidence>
<evidence type="ECO:0000256" key="8">
    <source>
        <dbReference type="NCBIfam" id="TIGR02209"/>
    </source>
</evidence>
<dbReference type="Proteomes" id="UP000295310">
    <property type="component" value="Unassembled WGS sequence"/>
</dbReference>
<evidence type="ECO:0000313" key="10">
    <source>
        <dbReference type="Proteomes" id="UP000295310"/>
    </source>
</evidence>
<dbReference type="OrthoDB" id="14664at2"/>
<dbReference type="GO" id="GO:0005886">
    <property type="term" value="C:plasma membrane"/>
    <property type="evidence" value="ECO:0007669"/>
    <property type="project" value="UniProtKB-SubCell"/>
</dbReference>
<dbReference type="InterPro" id="IPR011922">
    <property type="entry name" value="Cell_div_FtsL"/>
</dbReference>
<keyword evidence="5 7" id="KW-0472">Membrane</keyword>
<keyword evidence="1 7" id="KW-1003">Cell membrane</keyword>
<comment type="caution">
    <text evidence="9">The sequence shown here is derived from an EMBL/GenBank/DDBJ whole genome shotgun (WGS) entry which is preliminary data.</text>
</comment>
<evidence type="ECO:0000256" key="3">
    <source>
        <dbReference type="ARBA" id="ARBA00022692"/>
    </source>
</evidence>
<keyword evidence="6 7" id="KW-0131">Cell cycle</keyword>
<keyword evidence="10" id="KW-1185">Reference proteome</keyword>
<dbReference type="HAMAP" id="MF_00910">
    <property type="entry name" value="FtsL"/>
    <property type="match status" value="1"/>
</dbReference>
<name>A0A4R6BG40_9STAP</name>
<keyword evidence="2 7" id="KW-0132">Cell division</keyword>
<comment type="function">
    <text evidence="7">Essential cell division protein.</text>
</comment>
<protein>
    <recommendedName>
        <fullName evidence="7 8">Cell division protein FtsL</fullName>
    </recommendedName>
</protein>
<dbReference type="Pfam" id="PF04977">
    <property type="entry name" value="DivIC"/>
    <property type="match status" value="1"/>
</dbReference>
<keyword evidence="4 7" id="KW-1133">Transmembrane helix</keyword>
<evidence type="ECO:0000256" key="1">
    <source>
        <dbReference type="ARBA" id="ARBA00022475"/>
    </source>
</evidence>
<evidence type="ECO:0000256" key="6">
    <source>
        <dbReference type="ARBA" id="ARBA00023306"/>
    </source>
</evidence>
<dbReference type="GO" id="GO:0032153">
    <property type="term" value="C:cell division site"/>
    <property type="evidence" value="ECO:0007669"/>
    <property type="project" value="UniProtKB-UniRule"/>
</dbReference>
<dbReference type="NCBIfam" id="TIGR02209">
    <property type="entry name" value="ftsL_broad"/>
    <property type="match status" value="1"/>
</dbReference>
<feature type="transmembrane region" description="Helical" evidence="7">
    <location>
        <begin position="40"/>
        <end position="59"/>
    </location>
</feature>
<dbReference type="InterPro" id="IPR007060">
    <property type="entry name" value="FtsL/DivIC"/>
</dbReference>
<dbReference type="GO" id="GO:0043093">
    <property type="term" value="P:FtsZ-dependent cytokinesis"/>
    <property type="evidence" value="ECO:0007669"/>
    <property type="project" value="UniProtKB-UniRule"/>
</dbReference>
<evidence type="ECO:0000256" key="2">
    <source>
        <dbReference type="ARBA" id="ARBA00022618"/>
    </source>
</evidence>
<proteinExistence type="inferred from homology"/>
<accession>A0A4R6BG40</accession>
<comment type="subcellular location">
    <subcellularLocation>
        <location evidence="7">Cell membrane</location>
        <topology evidence="7">Single-pass type II membrane protein</topology>
    </subcellularLocation>
    <text evidence="7">Localizes to the division septum where it forms a ring structure.</text>
</comment>
<evidence type="ECO:0000256" key="4">
    <source>
        <dbReference type="ARBA" id="ARBA00022989"/>
    </source>
</evidence>
<dbReference type="AlphaFoldDB" id="A0A4R6BG40"/>
<keyword evidence="3 7" id="KW-0812">Transmembrane</keyword>